<evidence type="ECO:0000313" key="59">
    <source>
        <dbReference type="Proteomes" id="UP000460950"/>
    </source>
</evidence>
<evidence type="ECO:0000313" key="56">
    <source>
        <dbReference type="Proteomes" id="UP000437380"/>
    </source>
</evidence>
<accession>A0A173XFF5</accession>
<evidence type="ECO:0000313" key="63">
    <source>
        <dbReference type="Proteomes" id="UP000468344"/>
    </source>
</evidence>
<dbReference type="Proteomes" id="UP000408523">
    <property type="component" value="Unassembled WGS sequence"/>
</dbReference>
<keyword evidence="1" id="KW-0472">Membrane</keyword>
<evidence type="ECO:0000313" key="10">
    <source>
        <dbReference type="EMBL" id="KAB6561152.1"/>
    </source>
</evidence>
<dbReference type="Proteomes" id="UP000260640">
    <property type="component" value="Unassembled WGS sequence"/>
</dbReference>
<evidence type="ECO:0000313" key="51">
    <source>
        <dbReference type="Proteomes" id="UP000285469"/>
    </source>
</evidence>
<evidence type="ECO:0000313" key="60">
    <source>
        <dbReference type="Proteomes" id="UP000462015"/>
    </source>
</evidence>
<evidence type="ECO:0000313" key="47">
    <source>
        <dbReference type="Proteomes" id="UP000283429"/>
    </source>
</evidence>
<evidence type="ECO:0000313" key="22">
    <source>
        <dbReference type="EMBL" id="MDU0241996.1"/>
    </source>
</evidence>
<evidence type="ECO:0000313" key="9">
    <source>
        <dbReference type="EMBL" id="KAB6529212.1"/>
    </source>
</evidence>
<dbReference type="EMBL" id="JAJCQG010000022">
    <property type="protein sequence ID" value="MCB7281076.1"/>
    <property type="molecule type" value="Genomic_DNA"/>
</dbReference>
<reference evidence="18" key="13">
    <citation type="submission" date="2021-10" db="EMBL/GenBank/DDBJ databases">
        <title>Collection of gut derived symbiotic bacterial strains cultured from healthy donors.</title>
        <authorList>
            <person name="Lin H."/>
            <person name="Littmann E."/>
            <person name="Kohout C."/>
            <person name="Pamer E.G."/>
        </authorList>
    </citation>
    <scope>NUCLEOTIDE SEQUENCE</scope>
    <source>
        <strain evidence="18">DFI.1.167</strain>
    </source>
</reference>
<evidence type="ECO:0000313" key="15">
    <source>
        <dbReference type="EMBL" id="KAB6701954.1"/>
    </source>
</evidence>
<dbReference type="Proteomes" id="UP000462015">
    <property type="component" value="Unassembled WGS sequence"/>
</dbReference>
<feature type="transmembrane region" description="Helical" evidence="1">
    <location>
        <begin position="128"/>
        <end position="151"/>
    </location>
</feature>
<evidence type="ECO:0000313" key="67">
    <source>
        <dbReference type="Proteomes" id="UP000470952"/>
    </source>
</evidence>
<evidence type="ECO:0000313" key="7">
    <source>
        <dbReference type="EMBL" id="KAB6450771.1"/>
    </source>
</evidence>
<evidence type="ECO:0000313" key="52">
    <source>
        <dbReference type="Proteomes" id="UP000286392"/>
    </source>
</evidence>
<dbReference type="DNASU" id="5302909"/>
<evidence type="ECO:0000313" key="33">
    <source>
        <dbReference type="EMBL" id="RGR33182.1"/>
    </source>
</evidence>
<evidence type="ECO:0000313" key="32">
    <source>
        <dbReference type="EMBL" id="RGM45425.1"/>
    </source>
</evidence>
<dbReference type="EMBL" id="QRUD01000077">
    <property type="protein sequence ID" value="RGR33182.1"/>
    <property type="molecule type" value="Genomic_DNA"/>
</dbReference>
<dbReference type="EMBL" id="QSPP01000004">
    <property type="protein sequence ID" value="RGJ91429.1"/>
    <property type="molecule type" value="Genomic_DNA"/>
</dbReference>
<evidence type="ECO:0000313" key="49">
    <source>
        <dbReference type="Proteomes" id="UP000283833"/>
    </source>
</evidence>
<dbReference type="Proteomes" id="UP000462922">
    <property type="component" value="Unassembled WGS sequence"/>
</dbReference>
<evidence type="ECO:0000313" key="62">
    <source>
        <dbReference type="Proteomes" id="UP000462922"/>
    </source>
</evidence>
<protein>
    <submittedName>
        <fullName evidence="2">Uncharacterized protein</fullName>
    </submittedName>
</protein>
<dbReference type="Proteomes" id="UP000469427">
    <property type="component" value="Unassembled WGS sequence"/>
</dbReference>
<evidence type="ECO:0000313" key="40">
    <source>
        <dbReference type="EMBL" id="TSE49351.1"/>
    </source>
</evidence>
<evidence type="ECO:0000313" key="25">
    <source>
        <dbReference type="EMBL" id="NMW36436.1"/>
    </source>
</evidence>
<evidence type="ECO:0000256" key="1">
    <source>
        <dbReference type="SAM" id="Phobius"/>
    </source>
</evidence>
<evidence type="ECO:0000313" key="34">
    <source>
        <dbReference type="EMBL" id="RGT98445.1"/>
    </source>
</evidence>
<dbReference type="EMBL" id="QROB01000013">
    <property type="protein sequence ID" value="RHK87579.1"/>
    <property type="molecule type" value="Genomic_DNA"/>
</dbReference>
<dbReference type="Proteomes" id="UP000283833">
    <property type="component" value="Unassembled WGS sequence"/>
</dbReference>
<dbReference type="Proteomes" id="UP000261278">
    <property type="component" value="Unassembled WGS sequence"/>
</dbReference>
<dbReference type="EMBL" id="WCZM01000028">
    <property type="protein sequence ID" value="KAB3566181.1"/>
    <property type="molecule type" value="Genomic_DNA"/>
</dbReference>
<evidence type="ECO:0000313" key="64">
    <source>
        <dbReference type="Proteomes" id="UP000469427"/>
    </source>
</evidence>
<feature type="transmembrane region" description="Helical" evidence="1">
    <location>
        <begin position="50"/>
        <end position="74"/>
    </location>
</feature>
<dbReference type="GeneID" id="5302909"/>
<dbReference type="Proteomes" id="UP000468344">
    <property type="component" value="Unassembled WGS sequence"/>
</dbReference>
<evidence type="ECO:0000313" key="28">
    <source>
        <dbReference type="EMBL" id="OKZ55055.1"/>
    </source>
</evidence>
<dbReference type="EMBL" id="RWHZ01000013">
    <property type="protein sequence ID" value="TSE49351.1"/>
    <property type="molecule type" value="Genomic_DNA"/>
</dbReference>
<dbReference type="EMBL" id="JAWDHD010000010">
    <property type="protein sequence ID" value="MDU0249313.1"/>
    <property type="molecule type" value="Genomic_DNA"/>
</dbReference>
<dbReference type="EMBL" id="JAKNGO010000018">
    <property type="protein sequence ID" value="MCG4688872.1"/>
    <property type="molecule type" value="Genomic_DNA"/>
</dbReference>
<dbReference type="Proteomes" id="UP000441522">
    <property type="component" value="Unassembled WGS sequence"/>
</dbReference>
<reference evidence="16" key="12">
    <citation type="submission" date="2021-06" db="EMBL/GenBank/DDBJ databases">
        <title>Collection of gut derived symbiotic bacterial strains cultured from healthy donors.</title>
        <authorList>
            <person name="Lin H."/>
            <person name="Littmann E."/>
            <person name="Pamer E.G."/>
        </authorList>
    </citation>
    <scope>NUCLEOTIDE SEQUENCE</scope>
    <source>
        <strain evidence="17">MSK.19.85</strain>
        <strain evidence="16">MSK.6.33</strain>
    </source>
</reference>
<reference evidence="28 42" key="2">
    <citation type="journal article" date="2016" name="Nat. Biotechnol.">
        <title>Measurement of bacterial replication rates in microbial communities.</title>
        <authorList>
            <person name="Brown C.T."/>
            <person name="Olm M.R."/>
            <person name="Thomas B.C."/>
            <person name="Banfield J.F."/>
        </authorList>
    </citation>
    <scope>NUCLEOTIDE SEQUENCE [LARGE SCALE GENOMIC DNA]</scope>
    <source>
        <strain evidence="28">42_262</strain>
    </source>
</reference>
<evidence type="ECO:0000313" key="45">
    <source>
        <dbReference type="Proteomes" id="UP000261278"/>
    </source>
</evidence>
<evidence type="ECO:0000313" key="12">
    <source>
        <dbReference type="EMBL" id="KAB6636821.1"/>
    </source>
</evidence>
<evidence type="ECO:0000313" key="43">
    <source>
        <dbReference type="Proteomes" id="UP000260640"/>
    </source>
</evidence>
<dbReference type="EMBL" id="QRXI01000001">
    <property type="protein sequence ID" value="RGT98445.1"/>
    <property type="molecule type" value="Genomic_DNA"/>
</dbReference>
<reference evidence="55 56" key="5">
    <citation type="journal article" date="2019" name="Nat. Med.">
        <title>A library of human gut bacterial isolates paired with longitudinal multiomics data enables mechanistic microbiome research.</title>
        <authorList>
            <person name="Poyet M."/>
            <person name="Groussin M."/>
            <person name="Gibbons S.M."/>
            <person name="Avila-Pacheco J."/>
            <person name="Jiang X."/>
            <person name="Kearney S.M."/>
            <person name="Perrotta A.R."/>
            <person name="Berdy B."/>
            <person name="Zhao S."/>
            <person name="Lieberman T.D."/>
            <person name="Swanson P.K."/>
            <person name="Smith M."/>
            <person name="Roesemann S."/>
            <person name="Alexander J.E."/>
            <person name="Rich S.A."/>
            <person name="Livny J."/>
            <person name="Vlamakis H."/>
            <person name="Clish C."/>
            <person name="Bullock K."/>
            <person name="Deik A."/>
            <person name="Scott J."/>
            <person name="Pierce K.A."/>
            <person name="Xavier R.J."/>
            <person name="Alm E.J."/>
        </authorList>
    </citation>
    <scope>NUCLEOTIDE SEQUENCE [LARGE SCALE GENOMIC DNA]</scope>
    <source>
        <strain evidence="11 62">BIOML-A110</strain>
        <strain evidence="10 57">BIOML-A111</strain>
        <strain evidence="9 64">BIOML-A122</strain>
        <strain evidence="8 63">BIOML-A140</strain>
        <strain evidence="7 68">BIOML-A141</strain>
        <strain evidence="4 58">BIOML-A5</strain>
        <strain evidence="3 55">BIOML-A73</strain>
        <strain evidence="15 56">BIOML-A82</strain>
        <strain evidence="14 66">BIOML-A85</strain>
        <strain evidence="5 65">BIOML-A9</strain>
        <strain evidence="13 67">BIOML-A93</strain>
        <strain evidence="12 60">BIOML-A98</strain>
    </source>
</reference>
<dbReference type="AlphaFoldDB" id="A0A173XFF5"/>
<dbReference type="Proteomes" id="UP000758576">
    <property type="component" value="Unassembled WGS sequence"/>
</dbReference>
<evidence type="ECO:0000313" key="16">
    <source>
        <dbReference type="EMBL" id="MBU9139414.1"/>
    </source>
</evidence>
<dbReference type="Proteomes" id="UP001199363">
    <property type="component" value="Unassembled WGS sequence"/>
</dbReference>
<evidence type="ECO:0000313" key="13">
    <source>
        <dbReference type="EMBL" id="KAB6664128.1"/>
    </source>
</evidence>
<dbReference type="EMBL" id="WDBZ01000032">
    <property type="protein sequence ID" value="KAB6450771.1"/>
    <property type="molecule type" value="Genomic_DNA"/>
</dbReference>
<dbReference type="Proteomes" id="UP000285469">
    <property type="component" value="Unassembled WGS sequence"/>
</dbReference>
<evidence type="ECO:0000313" key="5">
    <source>
        <dbReference type="EMBL" id="KAB3857723.1"/>
    </source>
</evidence>
<evidence type="ECO:0000313" key="24">
    <source>
        <dbReference type="EMBL" id="MSS48456.1"/>
    </source>
</evidence>
<dbReference type="EMBL" id="CYZI01000001">
    <property type="protein sequence ID" value="CUN50511.1"/>
    <property type="molecule type" value="Genomic_DNA"/>
</dbReference>
<evidence type="ECO:0000313" key="41">
    <source>
        <dbReference type="Proteomes" id="UP000095333"/>
    </source>
</evidence>
<dbReference type="Proteomes" id="UP000462885">
    <property type="component" value="Unassembled WGS sequence"/>
</dbReference>
<evidence type="ECO:0000313" key="37">
    <source>
        <dbReference type="EMBL" id="RHH77048.1"/>
    </source>
</evidence>
<keyword evidence="1" id="KW-0812">Transmembrane</keyword>
<evidence type="ECO:0000313" key="39">
    <source>
        <dbReference type="EMBL" id="RHK87579.1"/>
    </source>
</evidence>
<evidence type="ECO:0000313" key="50">
    <source>
        <dbReference type="Proteomes" id="UP000283958"/>
    </source>
</evidence>
<name>A0A173XFF5_PHOVU</name>
<dbReference type="Proteomes" id="UP000283958">
    <property type="component" value="Unassembled WGS sequence"/>
</dbReference>
<evidence type="ECO:0000313" key="8">
    <source>
        <dbReference type="EMBL" id="KAB6476063.1"/>
    </source>
</evidence>
<evidence type="ECO:0000313" key="70">
    <source>
        <dbReference type="Proteomes" id="UP000555193"/>
    </source>
</evidence>
<dbReference type="Proteomes" id="UP000460950">
    <property type="component" value="Unassembled WGS sequence"/>
</dbReference>
<dbReference type="Proteomes" id="UP000283713">
    <property type="component" value="Unassembled WGS sequence"/>
</dbReference>
<keyword evidence="1" id="KW-1133">Transmembrane helix</keyword>
<dbReference type="EMBL" id="JAHPYS010000023">
    <property type="protein sequence ID" value="MBU9139414.1"/>
    <property type="molecule type" value="Genomic_DNA"/>
</dbReference>
<evidence type="ECO:0000313" key="58">
    <source>
        <dbReference type="Proteomes" id="UP000441522"/>
    </source>
</evidence>
<reference evidence="24 59" key="7">
    <citation type="submission" date="2019-09" db="EMBL/GenBank/DDBJ databases">
        <title>In-depth cultivation of the pig gut microbiome towards novel bacterial diversity and tailored functional studies.</title>
        <authorList>
            <person name="Wylensek D."/>
            <person name="Hitch T.C.A."/>
            <person name="Clavel T."/>
        </authorList>
    </citation>
    <scope>NUCLEOTIDE SEQUENCE [LARGE SCALE GENOMIC DNA]</scope>
    <source>
        <strain evidence="24 59">WCA-389-WT-3C</strain>
    </source>
</reference>
<dbReference type="EMBL" id="WCZY01000025">
    <property type="protein sequence ID" value="KAB6689778.1"/>
    <property type="molecule type" value="Genomic_DNA"/>
</dbReference>
<gene>
    <name evidence="28" type="ORF">BHV80_00855</name>
    <name evidence="39" type="ORF">DW043_10695</name>
    <name evidence="38" type="ORF">DW105_05050</name>
    <name evidence="37" type="ORF">DW193_13735</name>
    <name evidence="36" type="ORF">DW783_07345</name>
    <name evidence="35" type="ORF">DWV70_03210</name>
    <name evidence="34" type="ORF">DWX04_00705</name>
    <name evidence="33" type="ORF">DWY53_19695</name>
    <name evidence="32" type="ORF">DXC16_06890</name>
    <name evidence="31" type="ORF">DXC44_01125</name>
    <name evidence="30" type="ORF">DXD46_02995</name>
    <name evidence="40" type="ORF">EH214_01366</name>
    <name evidence="2" type="ORF">ERS852457_00340</name>
    <name evidence="6" type="ORF">F9Z94_08605</name>
    <name evidence="24" type="ORF">FYJ30_09085</name>
    <name evidence="4" type="ORF">GAS29_09765</name>
    <name evidence="5" type="ORF">GAS37_16770</name>
    <name evidence="3" type="ORF">GAY01_17275</name>
    <name evidence="12" type="ORF">GAY12_08165</name>
    <name evidence="15" type="ORF">GAY17_06290</name>
    <name evidence="11" type="ORF">GAY76_04530</name>
    <name evidence="10" type="ORF">GAY79_09140</name>
    <name evidence="9" type="ORF">GAY98_03565</name>
    <name evidence="8" type="ORF">GAZ06_14055</name>
    <name evidence="7" type="ORF">GAZ09_14980</name>
    <name evidence="13" type="ORF">GAZ76_01330</name>
    <name evidence="14" type="ORF">GAZ92_16115</name>
    <name evidence="25" type="ORF">HKQ54_09870</name>
    <name evidence="26" type="ORF">HKQ55_03925</name>
    <name evidence="27" type="ORF">HUV05_13900</name>
    <name evidence="17" type="ORF">KSX14_04435</name>
    <name evidence="16" type="ORF">KTG10_11830</name>
    <name evidence="20" type="ORF">L0N01_09660</name>
    <name evidence="19" type="ORF">L4X52_04115</name>
    <name evidence="18" type="ORF">LI282_08515</name>
    <name evidence="21" type="ORF">PL594_15970</name>
    <name evidence="22" type="ORF">RVH43_15535</name>
    <name evidence="23" type="ORF">RVY68_11635</name>
    <name evidence="29" type="ORF">VIC01_03644</name>
</gene>
<evidence type="ECO:0000313" key="23">
    <source>
        <dbReference type="EMBL" id="MDU0249313.1"/>
    </source>
</evidence>
<dbReference type="EMBL" id="QRMN01000008">
    <property type="protein sequence ID" value="RHJ79027.1"/>
    <property type="molecule type" value="Genomic_DNA"/>
</dbReference>
<evidence type="ECO:0000313" key="48">
    <source>
        <dbReference type="Proteomes" id="UP000283713"/>
    </source>
</evidence>
<dbReference type="Proteomes" id="UP000470777">
    <property type="component" value="Unassembled WGS sequence"/>
</dbReference>
<evidence type="ECO:0000313" key="18">
    <source>
        <dbReference type="EMBL" id="MCB7281076.1"/>
    </source>
</evidence>
<dbReference type="Proteomes" id="UP001181258">
    <property type="component" value="Unassembled WGS sequence"/>
</dbReference>
<dbReference type="Proteomes" id="UP000470952">
    <property type="component" value="Unassembled WGS sequence"/>
</dbReference>
<dbReference type="EMBL" id="VULU01000013">
    <property type="protein sequence ID" value="MSS48456.1"/>
    <property type="molecule type" value="Genomic_DNA"/>
</dbReference>
<evidence type="ECO:0000313" key="26">
    <source>
        <dbReference type="EMBL" id="NMW39329.1"/>
    </source>
</evidence>
<dbReference type="Proteomes" id="UP001200843">
    <property type="component" value="Unassembled WGS sequence"/>
</dbReference>
<dbReference type="RefSeq" id="WP_005849022.1">
    <property type="nucleotide sequence ID" value="NZ_AP025232.1"/>
</dbReference>
<reference evidence="22" key="17">
    <citation type="submission" date="2023-10" db="EMBL/GenBank/DDBJ databases">
        <title>Genome of Potential pathogenic bacteria in Crohn's disease.</title>
        <authorList>
            <person name="Rodriguez-Palacios A."/>
        </authorList>
    </citation>
    <scope>NUCLEOTIDE SEQUENCE</scope>
    <source>
        <strain evidence="22">CavFT-hAR11</strain>
    </source>
</reference>
<reference evidence="6 61" key="8">
    <citation type="submission" date="2019-10" db="EMBL/GenBank/DDBJ databases">
        <title>Genome Sequence and Assembly of iSURF_14.</title>
        <authorList>
            <person name="Wucher B.R."/>
            <person name="Ruoff K.L."/>
            <person name="Price C.E."/>
            <person name="Valls R.R."/>
            <person name="O'Toole G.A."/>
        </authorList>
    </citation>
    <scope>NUCLEOTIDE SEQUENCE [LARGE SCALE GENOMIC DNA]</scope>
    <source>
        <strain evidence="6 61">ANK132K_3B</strain>
    </source>
</reference>
<dbReference type="EMBL" id="WDAY01000017">
    <property type="protein sequence ID" value="KAB6561152.1"/>
    <property type="molecule type" value="Genomic_DNA"/>
</dbReference>
<dbReference type="Proteomes" id="UP000326091">
    <property type="component" value="Chromosome"/>
</dbReference>
<dbReference type="Proteomes" id="UP000186631">
    <property type="component" value="Unassembled WGS sequence"/>
</dbReference>
<dbReference type="Proteomes" id="UP000095333">
    <property type="component" value="Unassembled WGS sequence"/>
</dbReference>
<evidence type="ECO:0000313" key="44">
    <source>
        <dbReference type="Proteomes" id="UP000261003"/>
    </source>
</evidence>
<evidence type="ECO:0000313" key="71">
    <source>
        <dbReference type="Proteomes" id="UP000583639"/>
    </source>
</evidence>
<dbReference type="Proteomes" id="UP000283429">
    <property type="component" value="Unassembled WGS sequence"/>
</dbReference>
<evidence type="ECO:0000313" key="11">
    <source>
        <dbReference type="EMBL" id="KAB6575785.1"/>
    </source>
</evidence>
<reference evidence="2 41" key="1">
    <citation type="submission" date="2015-09" db="EMBL/GenBank/DDBJ databases">
        <authorList>
            <consortium name="Pathogen Informatics"/>
        </authorList>
    </citation>
    <scope>NUCLEOTIDE SEQUENCE [LARGE SCALE GENOMIC DNA]</scope>
    <source>
        <strain evidence="2 41">2789STDY5834842</strain>
    </source>
</reference>
<dbReference type="Proteomes" id="UP000736888">
    <property type="component" value="Unassembled WGS sequence"/>
</dbReference>
<dbReference type="EMBL" id="WDBI01000004">
    <property type="protein sequence ID" value="KAB6529212.1"/>
    <property type="molecule type" value="Genomic_DNA"/>
</dbReference>
<feature type="transmembrane region" description="Helical" evidence="1">
    <location>
        <begin position="12"/>
        <end position="30"/>
    </location>
</feature>
<dbReference type="EMBL" id="WDBY01000028">
    <property type="protein sequence ID" value="KAB6476063.1"/>
    <property type="molecule type" value="Genomic_DNA"/>
</dbReference>
<dbReference type="Proteomes" id="UP001181239">
    <property type="component" value="Unassembled WGS sequence"/>
</dbReference>
<dbReference type="Proteomes" id="UP000555193">
    <property type="component" value="Unassembled WGS sequence"/>
</dbReference>
<evidence type="ECO:0000313" key="46">
    <source>
        <dbReference type="Proteomes" id="UP000266497"/>
    </source>
</evidence>
<evidence type="ECO:0000313" key="54">
    <source>
        <dbReference type="Proteomes" id="UP000408523"/>
    </source>
</evidence>
<proteinExistence type="predicted"/>
<dbReference type="EMBL" id="QRKA01000020">
    <property type="protein sequence ID" value="RHH77048.1"/>
    <property type="molecule type" value="Genomic_DNA"/>
</dbReference>
<reference evidence="19" key="15">
    <citation type="submission" date="2022-01" db="EMBL/GenBank/DDBJ databases">
        <authorList>
            <person name="Mingchao X."/>
        </authorList>
    </citation>
    <scope>NUCLEOTIDE SEQUENCE</scope>
    <source>
        <strain evidence="19">Bv4372</strain>
    </source>
</reference>
<dbReference type="Proteomes" id="UP000433382">
    <property type="component" value="Unassembled WGS sequence"/>
</dbReference>
<evidence type="ECO:0000313" key="55">
    <source>
        <dbReference type="Proteomes" id="UP000433382"/>
    </source>
</evidence>
<reference evidence="29 53" key="6">
    <citation type="submission" date="2019-09" db="EMBL/GenBank/DDBJ databases">
        <title>Commensal-derived Metabolites Govern Vibrio cholerae Pathogenesis in Host.</title>
        <authorList>
            <person name="Yoon S.S."/>
            <person name="Yoon M.Y."/>
        </authorList>
    </citation>
    <scope>NUCLEOTIDE SEQUENCE [LARGE SCALE GENOMIC DNA]</scope>
    <source>
        <strain evidence="29 53">VIC01</strain>
    </source>
</reference>
<evidence type="ECO:0000313" key="68">
    <source>
        <dbReference type="Proteomes" id="UP000483142"/>
    </source>
</evidence>
<evidence type="ECO:0000313" key="3">
    <source>
        <dbReference type="EMBL" id="KAB3566181.1"/>
    </source>
</evidence>
<dbReference type="EMBL" id="JABDSI010000080">
    <property type="protein sequence ID" value="NMW39329.1"/>
    <property type="molecule type" value="Genomic_DNA"/>
</dbReference>
<dbReference type="EMBL" id="WDAG01000001">
    <property type="protein sequence ID" value="KAB6664128.1"/>
    <property type="molecule type" value="Genomic_DNA"/>
</dbReference>
<dbReference type="EMBL" id="JABDSH010000075">
    <property type="protein sequence ID" value="NMW36436.1"/>
    <property type="molecule type" value="Genomic_DNA"/>
</dbReference>
<sequence>MAKLSYKVSYYIMYICFALILVVLGMFYFVGYNNPVGEYNAPEHTETLIYLMYAMFGICVAVTVIGAIAQFGAALRDNPKSAIKSLIGLVLFVVVLVVSYGMGSDSPVVLADGSAYTDTGWLKITDMLIYSIYFLFGVAAIGTLVNLSGIFKR</sequence>
<evidence type="ECO:0000313" key="69">
    <source>
        <dbReference type="Proteomes" id="UP000524321"/>
    </source>
</evidence>
<evidence type="ECO:0000313" key="36">
    <source>
        <dbReference type="EMBL" id="RHD81579.1"/>
    </source>
</evidence>
<dbReference type="Proteomes" id="UP000583639">
    <property type="component" value="Unassembled WGS sequence"/>
</dbReference>
<dbReference type="Proteomes" id="UP000437431">
    <property type="component" value="Unassembled WGS sequence"/>
</dbReference>
<evidence type="ECO:0000313" key="61">
    <source>
        <dbReference type="Proteomes" id="UP000462885"/>
    </source>
</evidence>
<dbReference type="Proteomes" id="UP001201179">
    <property type="component" value="Unassembled WGS sequence"/>
</dbReference>
<reference evidence="21" key="16">
    <citation type="submission" date="2023-01" db="EMBL/GenBank/DDBJ databases">
        <title>Human gut microbiome strain richness.</title>
        <authorList>
            <person name="Chen-Liaw A."/>
        </authorList>
    </citation>
    <scope>NUCLEOTIDE SEQUENCE</scope>
    <source>
        <strain evidence="21">H9_m1001271B151109d0_201107</strain>
    </source>
</reference>
<evidence type="ECO:0000313" key="57">
    <source>
        <dbReference type="Proteomes" id="UP000437431"/>
    </source>
</evidence>
<evidence type="ECO:0000313" key="19">
    <source>
        <dbReference type="EMBL" id="MCG0339178.1"/>
    </source>
</evidence>
<evidence type="ECO:0000313" key="38">
    <source>
        <dbReference type="EMBL" id="RHJ79027.1"/>
    </source>
</evidence>
<dbReference type="Proteomes" id="UP000524321">
    <property type="component" value="Unassembled WGS sequence"/>
</dbReference>
<dbReference type="EMBL" id="JAQKEI010000022">
    <property type="protein sequence ID" value="MDB0852999.1"/>
    <property type="molecule type" value="Genomic_DNA"/>
</dbReference>
<dbReference type="EMBL" id="QSJM01000017">
    <property type="protein sequence ID" value="RHD81579.1"/>
    <property type="molecule type" value="Genomic_DNA"/>
</dbReference>
<reference evidence="70 71" key="9">
    <citation type="submission" date="2020-04" db="EMBL/GenBank/DDBJ databases">
        <title>A novel gut-associated lysogenic phage, Bacteroides phage BV01, alters the host transcriptome and bile acid metabolism in Bacteroides vulgatus.</title>
        <authorList>
            <person name="Campbell D.E."/>
            <person name="Ly L."/>
            <person name="Ridlon J.M."/>
            <person name="Hsiao A."/>
            <person name="Degnan P.H."/>
        </authorList>
    </citation>
    <scope>NUCLEOTIDE SEQUENCE [LARGE SCALE GENOMIC DNA]</scope>
    <source>
        <strain evidence="25 70">VPI-4506</strain>
        <strain evidence="26 71">VPI-BV8526</strain>
    </source>
</reference>
<evidence type="ECO:0000313" key="21">
    <source>
        <dbReference type="EMBL" id="MDB0852999.1"/>
    </source>
</evidence>
<evidence type="ECO:0000313" key="29">
    <source>
        <dbReference type="EMBL" id="QEW38030.1"/>
    </source>
</evidence>
<dbReference type="EMBL" id="WCZV01000005">
    <property type="protein sequence ID" value="KAB6701954.1"/>
    <property type="molecule type" value="Genomic_DNA"/>
</dbReference>
<evidence type="ECO:0000313" key="4">
    <source>
        <dbReference type="EMBL" id="KAB3856458.1"/>
    </source>
</evidence>
<evidence type="ECO:0000313" key="20">
    <source>
        <dbReference type="EMBL" id="MCG4688872.1"/>
    </source>
</evidence>
<evidence type="ECO:0000313" key="42">
    <source>
        <dbReference type="Proteomes" id="UP000186631"/>
    </source>
</evidence>
<dbReference type="Proteomes" id="UP000470332">
    <property type="component" value="Unassembled WGS sequence"/>
</dbReference>
<dbReference type="Proteomes" id="UP000437380">
    <property type="component" value="Unassembled WGS sequence"/>
</dbReference>
<dbReference type="EMBL" id="WCWW01000019">
    <property type="protein sequence ID" value="KAB3856458.1"/>
    <property type="molecule type" value="Genomic_DNA"/>
</dbReference>
<dbReference type="Proteomes" id="UP001210999">
    <property type="component" value="Unassembled WGS sequence"/>
</dbReference>
<dbReference type="EMBL" id="WCIF01000008">
    <property type="protein sequence ID" value="KAB5438325.1"/>
    <property type="molecule type" value="Genomic_DNA"/>
</dbReference>
<evidence type="ECO:0000313" key="31">
    <source>
        <dbReference type="EMBL" id="RGL89354.1"/>
    </source>
</evidence>
<dbReference type="Proteomes" id="UP000266497">
    <property type="component" value="Unassembled WGS sequence"/>
</dbReference>
<dbReference type="EMBL" id="WDAL01000013">
    <property type="protein sequence ID" value="KAB6636821.1"/>
    <property type="molecule type" value="Genomic_DNA"/>
</dbReference>
<evidence type="ECO:0000313" key="14">
    <source>
        <dbReference type="EMBL" id="KAB6689778.1"/>
    </source>
</evidence>
<dbReference type="EMBL" id="WCXA01000038">
    <property type="protein sequence ID" value="KAB3857723.1"/>
    <property type="molecule type" value="Genomic_DNA"/>
</dbReference>
<dbReference type="OMA" id="RKISSWT"/>
<dbReference type="EMBL" id="QSAI01000004">
    <property type="protein sequence ID" value="RGW49953.1"/>
    <property type="molecule type" value="Genomic_DNA"/>
</dbReference>
<dbReference type="EMBL" id="MNQV01000049">
    <property type="protein sequence ID" value="OKZ55055.1"/>
    <property type="molecule type" value="Genomic_DNA"/>
</dbReference>
<reference evidence="27 69" key="11">
    <citation type="submission" date="2020-07" db="EMBL/GenBank/DDBJ databases">
        <title>Bacterial metabolism rescues the inhibition of intestinal drug absorption by food and drug additives.</title>
        <authorList>
            <person name="Zou L."/>
            <person name="Spanogiannopoulos P."/>
            <person name="Chien H.-C."/>
            <person name="Pieper L.M."/>
            <person name="Cai W."/>
            <person name="Khuri N."/>
            <person name="Pottel J."/>
            <person name="Vora B."/>
            <person name="Ni Z."/>
            <person name="Tsakalozou E."/>
            <person name="Zhang W."/>
            <person name="Shoichet B.K."/>
            <person name="Giacomini K.M."/>
            <person name="Turnbaugh P.J."/>
        </authorList>
    </citation>
    <scope>NUCLEOTIDE SEQUENCE [LARGE SCALE GENOMIC DNA]</scope>
    <source>
        <strain evidence="27 69">B33</strain>
    </source>
</reference>
<evidence type="ECO:0000313" key="27">
    <source>
        <dbReference type="EMBL" id="NVB74602.1"/>
    </source>
</evidence>
<evidence type="ECO:0000313" key="53">
    <source>
        <dbReference type="Proteomes" id="UP000326091"/>
    </source>
</evidence>
<reference evidence="23" key="18">
    <citation type="submission" date="2023-10" db="EMBL/GenBank/DDBJ databases">
        <title>Genome of potential pathogenic bacteria in Crohn's disease.</title>
        <authorList>
            <person name="Rodriguez-Palacios A."/>
        </authorList>
    </citation>
    <scope>NUCLEOTIDE SEQUENCE</scope>
    <source>
        <strain evidence="23">CavFT-hAR107</strain>
    </source>
</reference>
<evidence type="ECO:0000313" key="6">
    <source>
        <dbReference type="EMBL" id="KAB5438325.1"/>
    </source>
</evidence>
<dbReference type="EMBL" id="CP043529">
    <property type="protein sequence ID" value="QEW38030.1"/>
    <property type="molecule type" value="Genomic_DNA"/>
</dbReference>
<evidence type="ECO:0000313" key="2">
    <source>
        <dbReference type="EMBL" id="CUN50511.1"/>
    </source>
</evidence>
<evidence type="ECO:0000313" key="30">
    <source>
        <dbReference type="EMBL" id="RGJ91429.1"/>
    </source>
</evidence>
<reference evidence="27 69" key="10">
    <citation type="submission" date="2020-04" db="EMBL/GenBank/DDBJ databases">
        <authorList>
            <person name="Pieper L."/>
        </authorList>
    </citation>
    <scope>NUCLEOTIDE SEQUENCE [LARGE SCALE GENOMIC DNA]</scope>
    <source>
        <strain evidence="27 69">B33</strain>
    </source>
</reference>
<dbReference type="EMBL" id="JAKKWZ010000005">
    <property type="protein sequence ID" value="MCG0339178.1"/>
    <property type="molecule type" value="Genomic_DNA"/>
</dbReference>
<dbReference type="Proteomes" id="UP000286392">
    <property type="component" value="Unassembled WGS sequence"/>
</dbReference>
<reference evidence="40 54" key="4">
    <citation type="journal article" date="2019" name="Nat. Commun.">
        <title>Gram positive-like bacteriocins with broad spectrum anti-Bacteroidales activity encoded on mobile elements of the human gut microbiota.</title>
        <authorList>
            <person name="Bechon N."/>
            <person name="Coyne M.J.Jr."/>
            <person name="Laclare-Mceneany V."/>
            <person name="Chatzidaki-Livanis M."/>
            <person name="Ghigo J.-M."/>
            <person name="Comstock L.E."/>
        </authorList>
    </citation>
    <scope>NUCLEOTIDE SEQUENCE [LARGE SCALE GENOMIC DNA]</scope>
    <source>
        <strain evidence="40 54">CL01T12C17</strain>
    </source>
</reference>
<evidence type="ECO:0000313" key="66">
    <source>
        <dbReference type="Proteomes" id="UP000470777"/>
    </source>
</evidence>
<evidence type="ECO:0000313" key="65">
    <source>
        <dbReference type="Proteomes" id="UP000470332"/>
    </source>
</evidence>
<dbReference type="EMBL" id="JABWDJ010000057">
    <property type="protein sequence ID" value="NVB74602.1"/>
    <property type="molecule type" value="Genomic_DNA"/>
</dbReference>
<dbReference type="EMBL" id="JAHOGA010000006">
    <property type="protein sequence ID" value="MBV3487888.1"/>
    <property type="molecule type" value="Genomic_DNA"/>
</dbReference>
<evidence type="ECO:0000313" key="17">
    <source>
        <dbReference type="EMBL" id="MBV3487888.1"/>
    </source>
</evidence>
<evidence type="ECO:0000313" key="35">
    <source>
        <dbReference type="EMBL" id="RGW49953.1"/>
    </source>
</evidence>
<dbReference type="Proteomes" id="UP000483142">
    <property type="component" value="Unassembled WGS sequence"/>
</dbReference>
<dbReference type="EMBL" id="JAWDET010000006">
    <property type="protein sequence ID" value="MDU0241996.1"/>
    <property type="molecule type" value="Genomic_DNA"/>
</dbReference>
<dbReference type="EMBL" id="WDAX01000007">
    <property type="protein sequence ID" value="KAB6575785.1"/>
    <property type="molecule type" value="Genomic_DNA"/>
</dbReference>
<dbReference type="EMBL" id="QSTG01000008">
    <property type="protein sequence ID" value="RGM45425.1"/>
    <property type="molecule type" value="Genomic_DNA"/>
</dbReference>
<reference evidence="43 44" key="3">
    <citation type="submission" date="2018-08" db="EMBL/GenBank/DDBJ databases">
        <title>A genome reference for cultivated species of the human gut microbiota.</title>
        <authorList>
            <person name="Zou Y."/>
            <person name="Xue W."/>
            <person name="Luo G."/>
        </authorList>
    </citation>
    <scope>NUCLEOTIDE SEQUENCE [LARGE SCALE GENOMIC DNA]</scope>
    <source>
        <strain evidence="35 51">AF12-25</strain>
        <strain evidence="34 49">AF18-14</strain>
        <strain evidence="33 46">AF25-30LB</strain>
        <strain evidence="39 52">AF39-8AT</strain>
        <strain evidence="38 50">AM09-18</strain>
        <strain evidence="37 48">AM16-6</strain>
        <strain evidence="36 47">AM30-40</strain>
        <strain evidence="32 44">OM08-13BH</strain>
        <strain evidence="31 45">TF05-18</strain>
        <strain evidence="30 43">TM05-16</strain>
    </source>
</reference>
<feature type="transmembrane region" description="Helical" evidence="1">
    <location>
        <begin position="86"/>
        <end position="103"/>
    </location>
</feature>
<dbReference type="EMBL" id="QSSN01000001">
    <property type="protein sequence ID" value="RGL89354.1"/>
    <property type="molecule type" value="Genomic_DNA"/>
</dbReference>
<dbReference type="Proteomes" id="UP000261003">
    <property type="component" value="Unassembled WGS sequence"/>
</dbReference>
<organism evidence="2 41">
    <name type="scientific">Phocaeicola vulgatus</name>
    <name type="common">Bacteroides vulgatus</name>
    <dbReference type="NCBI Taxonomy" id="821"/>
    <lineage>
        <taxon>Bacteria</taxon>
        <taxon>Pseudomonadati</taxon>
        <taxon>Bacteroidota</taxon>
        <taxon>Bacteroidia</taxon>
        <taxon>Bacteroidales</taxon>
        <taxon>Bacteroidaceae</taxon>
        <taxon>Phocaeicola</taxon>
    </lineage>
</organism>
<reference evidence="20" key="14">
    <citation type="submission" date="2022-01" db="EMBL/GenBank/DDBJ databases">
        <title>Collection of gut derived symbiotic bacterial strains cultured from healthy donors.</title>
        <authorList>
            <person name="Lin H."/>
            <person name="Kohout C."/>
            <person name="Waligurski E."/>
            <person name="Pamer E.G."/>
        </authorList>
    </citation>
    <scope>NUCLEOTIDE SEQUENCE</scope>
    <source>
        <strain evidence="20">DFI.6.72</strain>
    </source>
</reference>